<sequence length="485" mass="55046">MRRFLLWMLPLAVCFLLPSCNTVMAGARTSKLSQLRVSHNGRFLVKEDGSPFFWLGDTSWAILQKATREDAPNQPSVLRYLEDRAAKRFNVIQCRLVRNAESTNAYGQAAFIQGNFARPQIANGANNDYWDMADWFVSQAEAHGLYLALLPIWANNVPNHDPIVQNPVIAYRYGHFLGNRWRHKSHLIWVMGGDPVRERDVDNPERLRMTRAIAEGIADGANGDTRFDGQADYSTTLMTYHPRGGGRSSSRHLHQEKWLDFNMIQTTTSFEFRNYKTIAVDYAKEPPKPTLDAEVAYENSLSLSRNAPPDKRIQPWHVRKAAYWAVFAGGFGHTYGHRSFIGWVREGEQLGRGADIPWFKSLDAPGAAQMTYLRNLMESQPFLTRVPAQELIADGQAEQPNHIQATRNADGSYVMLYLPTGNAVTIQMEQISGKQVKARWFNPRQGTWQAIGEFAAAGTKRFIPPSHGRDRDWILVLERNGTKIR</sequence>
<dbReference type="PANTHER" id="PTHR37836:SF3">
    <property type="entry name" value="ENDOGLUCANASE"/>
    <property type="match status" value="1"/>
</dbReference>
<dbReference type="SUPFAM" id="SSF51445">
    <property type="entry name" value="(Trans)glycosidases"/>
    <property type="match status" value="1"/>
</dbReference>
<feature type="domain" description="Putative collagen-binding" evidence="2">
    <location>
        <begin position="386"/>
        <end position="478"/>
    </location>
</feature>
<reference evidence="4 5" key="1">
    <citation type="journal article" date="2015" name="Genome Announc.">
        <title>Draft Genome Sequence of the Terrestrial Cyanobacterium Scytonema millei VB511283, Isolated from Eastern India.</title>
        <authorList>
            <person name="Sen D."/>
            <person name="Chandrababunaidu M.M."/>
            <person name="Singh D."/>
            <person name="Sanghi N."/>
            <person name="Ghorai A."/>
            <person name="Mishra G.P."/>
            <person name="Madduluri M."/>
            <person name="Adhikary S.P."/>
            <person name="Tripathy S."/>
        </authorList>
    </citation>
    <scope>NUCLEOTIDE SEQUENCE [LARGE SCALE GENOMIC DNA]</scope>
    <source>
        <strain evidence="4 5">VB511283</strain>
    </source>
</reference>
<feature type="chain" id="PRO_5040980234" evidence="1">
    <location>
        <begin position="26"/>
        <end position="485"/>
    </location>
</feature>
<proteinExistence type="predicted"/>
<dbReference type="EMBL" id="JTJC03000002">
    <property type="protein sequence ID" value="NHC34675.1"/>
    <property type="molecule type" value="Genomic_DNA"/>
</dbReference>
<dbReference type="InterPro" id="IPR025277">
    <property type="entry name" value="Apiosidase-like_cat_dom"/>
</dbReference>
<keyword evidence="1" id="KW-0732">Signal</keyword>
<keyword evidence="5" id="KW-1185">Reference proteome</keyword>
<feature type="domain" description="Apiosidase-like catalytic" evidence="3">
    <location>
        <begin position="38"/>
        <end position="383"/>
    </location>
</feature>
<comment type="caution">
    <text evidence="4">The sequence shown here is derived from an EMBL/GenBank/DDBJ whole genome shotgun (WGS) entry which is preliminary data.</text>
</comment>
<organism evidence="4 5">
    <name type="scientific">Scytonema millei VB511283</name>
    <dbReference type="NCBI Taxonomy" id="1245923"/>
    <lineage>
        <taxon>Bacteria</taxon>
        <taxon>Bacillati</taxon>
        <taxon>Cyanobacteriota</taxon>
        <taxon>Cyanophyceae</taxon>
        <taxon>Nostocales</taxon>
        <taxon>Scytonemataceae</taxon>
        <taxon>Scytonema</taxon>
    </lineage>
</organism>
<name>A0A9X5E3N5_9CYAN</name>
<accession>A0A9X5E3N5</accession>
<dbReference type="OrthoDB" id="59486at2"/>
<dbReference type="PANTHER" id="PTHR37836">
    <property type="entry name" value="LMO1036 PROTEIN"/>
    <property type="match status" value="1"/>
</dbReference>
<evidence type="ECO:0000259" key="3">
    <source>
        <dbReference type="Pfam" id="PF13204"/>
    </source>
</evidence>
<dbReference type="Proteomes" id="UP000031532">
    <property type="component" value="Unassembled WGS sequence"/>
</dbReference>
<evidence type="ECO:0000313" key="4">
    <source>
        <dbReference type="EMBL" id="NHC34675.1"/>
    </source>
</evidence>
<gene>
    <name evidence="4" type="ORF">QH73_0008375</name>
</gene>
<feature type="signal peptide" evidence="1">
    <location>
        <begin position="1"/>
        <end position="25"/>
    </location>
</feature>
<dbReference type="Pfam" id="PF13204">
    <property type="entry name" value="Apiosidase"/>
    <property type="match status" value="1"/>
</dbReference>
<dbReference type="AlphaFoldDB" id="A0A9X5E3N5"/>
<dbReference type="InterPro" id="IPR024749">
    <property type="entry name" value="Collagen-bd_put"/>
</dbReference>
<protein>
    <submittedName>
        <fullName evidence="4">DUF4038 domain-containing protein</fullName>
    </submittedName>
</protein>
<dbReference type="Pfam" id="PF12904">
    <property type="entry name" value="Collagen_bind_2"/>
    <property type="match status" value="1"/>
</dbReference>
<dbReference type="Gene3D" id="3.20.20.80">
    <property type="entry name" value="Glycosidases"/>
    <property type="match status" value="1"/>
</dbReference>
<evidence type="ECO:0000259" key="2">
    <source>
        <dbReference type="Pfam" id="PF12904"/>
    </source>
</evidence>
<evidence type="ECO:0000256" key="1">
    <source>
        <dbReference type="SAM" id="SignalP"/>
    </source>
</evidence>
<dbReference type="RefSeq" id="WP_132866824.1">
    <property type="nucleotide sequence ID" value="NZ_JTJC03000002.1"/>
</dbReference>
<evidence type="ECO:0000313" key="5">
    <source>
        <dbReference type="Proteomes" id="UP000031532"/>
    </source>
</evidence>
<dbReference type="InterPro" id="IPR017853">
    <property type="entry name" value="GH"/>
</dbReference>